<protein>
    <recommendedName>
        <fullName evidence="2">Aminotransferase class IV</fullName>
    </recommendedName>
</protein>
<gene>
    <name evidence="1" type="ORF">S12H4_47892</name>
</gene>
<evidence type="ECO:0000313" key="1">
    <source>
        <dbReference type="EMBL" id="GAJ14067.1"/>
    </source>
</evidence>
<proteinExistence type="predicted"/>
<dbReference type="Gene3D" id="3.30.470.10">
    <property type="match status" value="1"/>
</dbReference>
<dbReference type="Pfam" id="PF01063">
    <property type="entry name" value="Aminotran_4"/>
    <property type="match status" value="1"/>
</dbReference>
<evidence type="ECO:0008006" key="2">
    <source>
        <dbReference type="Google" id="ProtNLM"/>
    </source>
</evidence>
<dbReference type="SUPFAM" id="SSF56752">
    <property type="entry name" value="D-aminoacid aminotransferase-like PLP-dependent enzymes"/>
    <property type="match status" value="1"/>
</dbReference>
<dbReference type="GO" id="GO:0003824">
    <property type="term" value="F:catalytic activity"/>
    <property type="evidence" value="ECO:0007669"/>
    <property type="project" value="InterPro"/>
</dbReference>
<dbReference type="AlphaFoldDB" id="X1VAX6"/>
<dbReference type="InterPro" id="IPR036038">
    <property type="entry name" value="Aminotransferase-like"/>
</dbReference>
<organism evidence="1">
    <name type="scientific">marine sediment metagenome</name>
    <dbReference type="NCBI Taxonomy" id="412755"/>
    <lineage>
        <taxon>unclassified sequences</taxon>
        <taxon>metagenomes</taxon>
        <taxon>ecological metagenomes</taxon>
    </lineage>
</organism>
<feature type="non-terminal residue" evidence="1">
    <location>
        <position position="94"/>
    </location>
</feature>
<dbReference type="EMBL" id="BARW01029866">
    <property type="protein sequence ID" value="GAJ14067.1"/>
    <property type="molecule type" value="Genomic_DNA"/>
</dbReference>
<dbReference type="InterPro" id="IPR001544">
    <property type="entry name" value="Aminotrans_IV"/>
</dbReference>
<comment type="caution">
    <text evidence="1">The sequence shown here is derived from an EMBL/GenBank/DDBJ whole genome shotgun (WGS) entry which is preliminary data.</text>
</comment>
<name>X1VAX6_9ZZZZ</name>
<sequence length="94" mass="10556">MEIAMVGDKIVPIEELGPAYFDRGLYFGDGVYEALRSYKGKIFALEEHLERFANSLTAIEITGVDIDQIRQRVQKGFDASGIAEALIYFHITRG</sequence>
<accession>X1VAX6</accession>
<reference evidence="1" key="1">
    <citation type="journal article" date="2014" name="Front. Microbiol.">
        <title>High frequency of phylogenetically diverse reductive dehalogenase-homologous genes in deep subseafloor sedimentary metagenomes.</title>
        <authorList>
            <person name="Kawai M."/>
            <person name="Futagami T."/>
            <person name="Toyoda A."/>
            <person name="Takaki Y."/>
            <person name="Nishi S."/>
            <person name="Hori S."/>
            <person name="Arai W."/>
            <person name="Tsubouchi T."/>
            <person name="Morono Y."/>
            <person name="Uchiyama I."/>
            <person name="Ito T."/>
            <person name="Fujiyama A."/>
            <person name="Inagaki F."/>
            <person name="Takami H."/>
        </authorList>
    </citation>
    <scope>NUCLEOTIDE SEQUENCE</scope>
    <source>
        <strain evidence="1">Expedition CK06-06</strain>
    </source>
</reference>
<dbReference type="InterPro" id="IPR043131">
    <property type="entry name" value="BCAT-like_N"/>
</dbReference>